<dbReference type="SUPFAM" id="SSF54373">
    <property type="entry name" value="FAD-linked reductases, C-terminal domain"/>
    <property type="match status" value="1"/>
</dbReference>
<feature type="signal peptide" evidence="9">
    <location>
        <begin position="1"/>
        <end position="26"/>
    </location>
</feature>
<evidence type="ECO:0000313" key="13">
    <source>
        <dbReference type="Proteomes" id="UP000481288"/>
    </source>
</evidence>
<keyword evidence="4 7" id="KW-0274">FAD</keyword>
<dbReference type="Gene3D" id="3.50.50.60">
    <property type="entry name" value="FAD/NAD(P)-binding domain"/>
    <property type="match status" value="1"/>
</dbReference>
<evidence type="ECO:0000256" key="5">
    <source>
        <dbReference type="ARBA" id="ARBA00023002"/>
    </source>
</evidence>
<keyword evidence="5" id="KW-0560">Oxidoreductase</keyword>
<dbReference type="Gene3D" id="4.10.450.10">
    <property type="entry name" value="Glucose Oxidase, domain 2"/>
    <property type="match status" value="1"/>
</dbReference>
<comment type="caution">
    <text evidence="12">The sequence shown here is derived from an EMBL/GenBank/DDBJ whole genome shotgun (WGS) entry which is preliminary data.</text>
</comment>
<feature type="binding site" evidence="7">
    <location>
        <position position="113"/>
    </location>
    <ligand>
        <name>FAD</name>
        <dbReference type="ChEBI" id="CHEBI:57692"/>
    </ligand>
</feature>
<dbReference type="PROSITE" id="PS00624">
    <property type="entry name" value="GMC_OXRED_2"/>
    <property type="match status" value="1"/>
</dbReference>
<feature type="active site" description="Proton donor" evidence="6">
    <location>
        <position position="537"/>
    </location>
</feature>
<dbReference type="SUPFAM" id="SSF51905">
    <property type="entry name" value="FAD/NAD(P)-binding domain"/>
    <property type="match status" value="1"/>
</dbReference>
<evidence type="ECO:0000256" key="1">
    <source>
        <dbReference type="ARBA" id="ARBA00001974"/>
    </source>
</evidence>
<keyword evidence="13" id="KW-1185">Reference proteome</keyword>
<evidence type="ECO:0000256" key="8">
    <source>
        <dbReference type="RuleBase" id="RU003968"/>
    </source>
</evidence>
<comment type="cofactor">
    <cofactor evidence="1 7">
        <name>FAD</name>
        <dbReference type="ChEBI" id="CHEBI:57692"/>
    </cofactor>
</comment>
<dbReference type="PANTHER" id="PTHR11552:SF201">
    <property type="entry name" value="GLUCOSE-METHANOL-CHOLINE OXIDOREDUCTASE N-TERMINAL DOMAIN-CONTAINING PROTEIN"/>
    <property type="match status" value="1"/>
</dbReference>
<proteinExistence type="inferred from homology"/>
<dbReference type="PANTHER" id="PTHR11552">
    <property type="entry name" value="GLUCOSE-METHANOL-CHOLINE GMC OXIDOREDUCTASE"/>
    <property type="match status" value="1"/>
</dbReference>
<evidence type="ECO:0000256" key="9">
    <source>
        <dbReference type="SAM" id="SignalP"/>
    </source>
</evidence>
<feature type="chain" id="PRO_5028975294" evidence="9">
    <location>
        <begin position="27"/>
        <end position="601"/>
    </location>
</feature>
<sequence length="601" mass="64573">MSNHIAFTLLICSLTAFLFSLSNATANDKFDFIIIGGGTAGLTIANRLTEHPHITVAVIEAGDKVFNNSNVTDTDKFTVALGTSIDWQYESTNQTYAAGQTVSCHAGKALGGTSTINGMTWVRGEKAQIDSWETIGNEGWSWDELLPYYKKSENFIVPSPAQVAAGASYNAVDHGEGGPLRTGYHPELLNGSLHGSVETAWKSLSIPSTIDANGGDVRGFTVEQQTLDPDANVREDAARAFYYPFQERTNLHIYLKTTVAKVIWTDNDGDAIADGVKVISSNGTVSTINAKREVILSAGSLRSPAILELSGIGNPNILDKFGIPSKIVLPGVGENLMDQPNNAIVYNSSTIFNGTTGYVTYATAADFHMEPPSDEDLPIWAEQVAAANNHAVNASSLEYIFKVQSQLLKSVTNAEVFLSTGKGIGLPPSGLLATAFWLLMPFSRGSVHINSLDPLAYPTINPNYFLVDYDLKTQAAITKWVREFWMTTPMSSLASEISPGYETLPANATDAQYIEWAKTSCKAANSTDLLSVSSNAHPLGTAAMMPRKLGGVVDNRLKVYGTANLRVVDASVIPFQISGHLTATIYAIAEKAADLIKADIK</sequence>
<evidence type="ECO:0000256" key="7">
    <source>
        <dbReference type="PIRSR" id="PIRSR000137-2"/>
    </source>
</evidence>
<feature type="domain" description="Glucose-methanol-choline oxidoreductase N-terminal" evidence="11">
    <location>
        <begin position="299"/>
        <end position="313"/>
    </location>
</feature>
<dbReference type="AlphaFoldDB" id="A0A7D8Z9Y9"/>
<dbReference type="Gene3D" id="3.30.560.10">
    <property type="entry name" value="Glucose Oxidase, domain 3"/>
    <property type="match status" value="1"/>
</dbReference>
<protein>
    <submittedName>
        <fullName evidence="12">Glucose oxidase</fullName>
    </submittedName>
</protein>
<dbReference type="OrthoDB" id="269227at2759"/>
<evidence type="ECO:0000313" key="12">
    <source>
        <dbReference type="EMBL" id="TVY56724.1"/>
    </source>
</evidence>
<dbReference type="InterPro" id="IPR000172">
    <property type="entry name" value="GMC_OxRdtase_N"/>
</dbReference>
<dbReference type="InterPro" id="IPR007867">
    <property type="entry name" value="GMC_OxRtase_C"/>
</dbReference>
<evidence type="ECO:0000256" key="6">
    <source>
        <dbReference type="PIRSR" id="PIRSR000137-1"/>
    </source>
</evidence>
<feature type="binding site" evidence="7">
    <location>
        <position position="259"/>
    </location>
    <ligand>
        <name>FAD</name>
        <dbReference type="ChEBI" id="CHEBI:57692"/>
    </ligand>
</feature>
<feature type="active site" description="Proton acceptor" evidence="6">
    <location>
        <position position="580"/>
    </location>
</feature>
<evidence type="ECO:0000256" key="2">
    <source>
        <dbReference type="ARBA" id="ARBA00010790"/>
    </source>
</evidence>
<dbReference type="InterPro" id="IPR027424">
    <property type="entry name" value="Glucose_Oxidase_domain_2"/>
</dbReference>
<reference evidence="12 13" key="1">
    <citation type="submission" date="2018-05" db="EMBL/GenBank/DDBJ databases">
        <title>Whole genome sequencing for identification of molecular markers to develop diagnostic detection tools for the regulated plant pathogen Lachnellula willkommii.</title>
        <authorList>
            <person name="Giroux E."/>
            <person name="Bilodeau G."/>
        </authorList>
    </citation>
    <scope>NUCLEOTIDE SEQUENCE [LARGE SCALE GENOMIC DNA]</scope>
    <source>
        <strain evidence="12 13">CBS 625.97</strain>
    </source>
</reference>
<dbReference type="Pfam" id="PF05199">
    <property type="entry name" value="GMC_oxred_C"/>
    <property type="match status" value="1"/>
</dbReference>
<evidence type="ECO:0000256" key="4">
    <source>
        <dbReference type="ARBA" id="ARBA00022827"/>
    </source>
</evidence>
<feature type="domain" description="Glucose-methanol-choline oxidoreductase N-terminal" evidence="10">
    <location>
        <begin position="107"/>
        <end position="130"/>
    </location>
</feature>
<dbReference type="GO" id="GO:0016614">
    <property type="term" value="F:oxidoreductase activity, acting on CH-OH group of donors"/>
    <property type="evidence" value="ECO:0007669"/>
    <property type="project" value="InterPro"/>
</dbReference>
<evidence type="ECO:0000256" key="3">
    <source>
        <dbReference type="ARBA" id="ARBA00022630"/>
    </source>
</evidence>
<name>A0A7D8Z9Y9_9HELO</name>
<organism evidence="12 13">
    <name type="scientific">Lachnellula cervina</name>
    <dbReference type="NCBI Taxonomy" id="1316786"/>
    <lineage>
        <taxon>Eukaryota</taxon>
        <taxon>Fungi</taxon>
        <taxon>Dikarya</taxon>
        <taxon>Ascomycota</taxon>
        <taxon>Pezizomycotina</taxon>
        <taxon>Leotiomycetes</taxon>
        <taxon>Helotiales</taxon>
        <taxon>Lachnaceae</taxon>
        <taxon>Lachnellula</taxon>
    </lineage>
</organism>
<keyword evidence="3 8" id="KW-0285">Flavoprotein</keyword>
<evidence type="ECO:0000259" key="10">
    <source>
        <dbReference type="PROSITE" id="PS00623"/>
    </source>
</evidence>
<dbReference type="EMBL" id="QGMG01000138">
    <property type="protein sequence ID" value="TVY56724.1"/>
    <property type="molecule type" value="Genomic_DNA"/>
</dbReference>
<comment type="similarity">
    <text evidence="2 8">Belongs to the GMC oxidoreductase family.</text>
</comment>
<dbReference type="PROSITE" id="PS00623">
    <property type="entry name" value="GMC_OXRED_1"/>
    <property type="match status" value="1"/>
</dbReference>
<gene>
    <name evidence="12" type="primary">GOX</name>
    <name evidence="12" type="ORF">LCER1_G002972</name>
</gene>
<keyword evidence="9" id="KW-0732">Signal</keyword>
<dbReference type="PIRSF" id="PIRSF000137">
    <property type="entry name" value="Alcohol_oxidase"/>
    <property type="match status" value="1"/>
</dbReference>
<accession>A0A7D8Z9Y9</accession>
<dbReference type="InterPro" id="IPR012132">
    <property type="entry name" value="GMC_OxRdtase"/>
</dbReference>
<dbReference type="GO" id="GO:0050660">
    <property type="term" value="F:flavin adenine dinucleotide binding"/>
    <property type="evidence" value="ECO:0007669"/>
    <property type="project" value="InterPro"/>
</dbReference>
<dbReference type="Proteomes" id="UP000481288">
    <property type="component" value="Unassembled WGS sequence"/>
</dbReference>
<dbReference type="Pfam" id="PF00732">
    <property type="entry name" value="GMC_oxred_N"/>
    <property type="match status" value="1"/>
</dbReference>
<evidence type="ECO:0000259" key="11">
    <source>
        <dbReference type="PROSITE" id="PS00624"/>
    </source>
</evidence>
<dbReference type="InterPro" id="IPR036188">
    <property type="entry name" value="FAD/NAD-bd_sf"/>
</dbReference>